<evidence type="ECO:0000313" key="4">
    <source>
        <dbReference type="RefSeq" id="XP_033532158.1"/>
    </source>
</evidence>
<evidence type="ECO:0000256" key="1">
    <source>
        <dbReference type="SAM" id="MobiDB-lite"/>
    </source>
</evidence>
<dbReference type="Proteomes" id="UP000504638">
    <property type="component" value="Unplaced"/>
</dbReference>
<gene>
    <name evidence="2 4" type="ORF">P152DRAFT_88391</name>
</gene>
<proteinExistence type="predicted"/>
<reference evidence="4" key="2">
    <citation type="submission" date="2020-04" db="EMBL/GenBank/DDBJ databases">
        <authorList>
            <consortium name="NCBI Genome Project"/>
        </authorList>
    </citation>
    <scope>NUCLEOTIDE SEQUENCE</scope>
    <source>
        <strain evidence="4">CBS 781.70</strain>
    </source>
</reference>
<organism evidence="2">
    <name type="scientific">Eremomyces bilateralis CBS 781.70</name>
    <dbReference type="NCBI Taxonomy" id="1392243"/>
    <lineage>
        <taxon>Eukaryota</taxon>
        <taxon>Fungi</taxon>
        <taxon>Dikarya</taxon>
        <taxon>Ascomycota</taxon>
        <taxon>Pezizomycotina</taxon>
        <taxon>Dothideomycetes</taxon>
        <taxon>Dothideomycetes incertae sedis</taxon>
        <taxon>Eremomycetales</taxon>
        <taxon>Eremomycetaceae</taxon>
        <taxon>Eremomyces</taxon>
    </lineage>
</organism>
<reference evidence="2 4" key="1">
    <citation type="submission" date="2020-01" db="EMBL/GenBank/DDBJ databases">
        <authorList>
            <consortium name="DOE Joint Genome Institute"/>
            <person name="Haridas S."/>
            <person name="Albert R."/>
            <person name="Binder M."/>
            <person name="Bloem J."/>
            <person name="Labutti K."/>
            <person name="Salamov A."/>
            <person name="Andreopoulos B."/>
            <person name="Baker S.E."/>
            <person name="Barry K."/>
            <person name="Bills G."/>
            <person name="Bluhm B.H."/>
            <person name="Cannon C."/>
            <person name="Castanera R."/>
            <person name="Culley D.E."/>
            <person name="Daum C."/>
            <person name="Ezra D."/>
            <person name="Gonzalez J.B."/>
            <person name="Henrissat B."/>
            <person name="Kuo A."/>
            <person name="Liang C."/>
            <person name="Lipzen A."/>
            <person name="Lutzoni F."/>
            <person name="Magnuson J."/>
            <person name="Mondo S."/>
            <person name="Nolan M."/>
            <person name="Ohm R."/>
            <person name="Pangilinan J."/>
            <person name="Park H.-J."/>
            <person name="Ramirez L."/>
            <person name="Alfaro M."/>
            <person name="Sun H."/>
            <person name="Tritt A."/>
            <person name="Yoshinaga Y."/>
            <person name="Zwiers L.-H."/>
            <person name="Turgeon B.G."/>
            <person name="Goodwin S.B."/>
            <person name="Spatafora J.W."/>
            <person name="Crous P.W."/>
            <person name="Grigoriev I.V."/>
        </authorList>
    </citation>
    <scope>NUCLEOTIDE SEQUENCE</scope>
    <source>
        <strain evidence="2 4">CBS 781.70</strain>
    </source>
</reference>
<feature type="region of interest" description="Disordered" evidence="1">
    <location>
        <begin position="255"/>
        <end position="315"/>
    </location>
</feature>
<evidence type="ECO:0000313" key="2">
    <source>
        <dbReference type="EMBL" id="KAF1810527.1"/>
    </source>
</evidence>
<reference evidence="4" key="3">
    <citation type="submission" date="2025-04" db="UniProtKB">
        <authorList>
            <consortium name="RefSeq"/>
        </authorList>
    </citation>
    <scope>IDENTIFICATION</scope>
    <source>
        <strain evidence="4">CBS 781.70</strain>
    </source>
</reference>
<evidence type="ECO:0000313" key="3">
    <source>
        <dbReference type="Proteomes" id="UP000504638"/>
    </source>
</evidence>
<protein>
    <submittedName>
        <fullName evidence="2 4">Uncharacterized protein</fullName>
    </submittedName>
</protein>
<accession>A0A6G1FXG5</accession>
<dbReference type="AlphaFoldDB" id="A0A6G1FXG5"/>
<keyword evidence="3" id="KW-1185">Reference proteome</keyword>
<name>A0A6G1FXG5_9PEZI</name>
<feature type="compositionally biased region" description="Polar residues" evidence="1">
    <location>
        <begin position="266"/>
        <end position="296"/>
    </location>
</feature>
<dbReference type="RefSeq" id="XP_033532158.1">
    <property type="nucleotide sequence ID" value="XM_033683313.1"/>
</dbReference>
<sequence>MTMNSCEHLLELTLYDAESTSNDESALTPWYPQVQPPLLEEPSFFNEAWVSDIVANQAASEPEVYQDSEANIASSAAAMTAVDLPSISHAPHAESHCGNRALKCPDGHTTSSPMRLSMVSEAMSDRTIDAGGQELLAINGSMQMSLTVSSPLKNSTALSYGLEETMPTQDMDQLPVHSIPASPRVTLSTADFDEAFQSCALANYVSDQGLIPNDRTIEISGSWSGVYSPAGIDVTQSFTPVSDIRSLDSCAAETKSSHQRLKRSHPTSGFSWHVSNPSHPSQASFQEESSNLLNTKGTGGVLPGDEPLQSTASTKKAKTSVAYANNCTEWQISGYTSEHHSVAVTSGKLKNATKCARCKHDKQPCYNGFPCDRCRPYLQRRQQSIRKVHWAGCYVSELVMLNPLLVFVDYNNTLLGTLDEAILTIAELQGWEYRPRKSPSNAQTRLSGLLRTIAIQGLERFPVLANGSKQNQTAGPHDVEVEIPLGFRMSIFRKYVGKHHLPDRRAFYVAPEMSLNPTQHFALSLVACHWSLKLLEDVFAKAQKDQQWTQDRDADFVYSALSFSGTICDPFFNGLHDMRYPPSPCTSQRYISDTLLSKFKQQTAYVFDYVKWNLRTRPESLQAWNGFFGLRGKGYWGVNKGSLYNSFHNVGRT</sequence>
<dbReference type="GeneID" id="54423883"/>
<dbReference type="EMBL" id="ML975165">
    <property type="protein sequence ID" value="KAF1810527.1"/>
    <property type="molecule type" value="Genomic_DNA"/>
</dbReference>